<name>A0A5C1QAH4_9SPIO</name>
<accession>A0A5C1QAH4</accession>
<feature type="transmembrane region" description="Helical" evidence="6">
    <location>
        <begin position="6"/>
        <end position="26"/>
    </location>
</feature>
<evidence type="ECO:0000256" key="5">
    <source>
        <dbReference type="ARBA" id="ARBA00023136"/>
    </source>
</evidence>
<keyword evidence="5 6" id="KW-0472">Membrane</keyword>
<keyword evidence="2" id="KW-1003">Cell membrane</keyword>
<dbReference type="Proteomes" id="UP000323824">
    <property type="component" value="Chromosome"/>
</dbReference>
<dbReference type="GO" id="GO:0015081">
    <property type="term" value="F:sodium ion transmembrane transporter activity"/>
    <property type="evidence" value="ECO:0007669"/>
    <property type="project" value="InterPro"/>
</dbReference>
<evidence type="ECO:0000313" key="8">
    <source>
        <dbReference type="Proteomes" id="UP000323824"/>
    </source>
</evidence>
<keyword evidence="8" id="KW-1185">Reference proteome</keyword>
<evidence type="ECO:0000256" key="1">
    <source>
        <dbReference type="ARBA" id="ARBA00004236"/>
    </source>
</evidence>
<evidence type="ECO:0000256" key="6">
    <source>
        <dbReference type="SAM" id="Phobius"/>
    </source>
</evidence>
<sequence length="73" mass="7927">MFDVGLIITLVGMLGVFVFLILLVFSMSIMSTIIQKVLPEKEVVVPVKAKPTQELEIAIAIAAIKSLSSKESH</sequence>
<gene>
    <name evidence="7" type="ORF">EW093_07110</name>
</gene>
<dbReference type="EMBL" id="CP035807">
    <property type="protein sequence ID" value="QEN04477.1"/>
    <property type="molecule type" value="Genomic_DNA"/>
</dbReference>
<dbReference type="KEGG" id="sper:EW093_07110"/>
<dbReference type="AlphaFoldDB" id="A0A5C1QAH4"/>
<dbReference type="InterPro" id="IPR005899">
    <property type="entry name" value="Na_pump_deCOase"/>
</dbReference>
<protein>
    <submittedName>
        <fullName evidence="7">Oxaloacetate decarboxylase</fullName>
    </submittedName>
</protein>
<dbReference type="GO" id="GO:0036376">
    <property type="term" value="P:sodium ion export across plasma membrane"/>
    <property type="evidence" value="ECO:0007669"/>
    <property type="project" value="InterPro"/>
</dbReference>
<evidence type="ECO:0000256" key="3">
    <source>
        <dbReference type="ARBA" id="ARBA00022692"/>
    </source>
</evidence>
<keyword evidence="4 6" id="KW-1133">Transmembrane helix</keyword>
<reference evidence="7 8" key="1">
    <citation type="submission" date="2019-02" db="EMBL/GenBank/DDBJ databases">
        <authorList>
            <person name="Fomenkov A."/>
            <person name="Dubinina G."/>
            <person name="Grabovich M."/>
            <person name="Vincze T."/>
            <person name="Roberts R.J."/>
        </authorList>
    </citation>
    <scope>NUCLEOTIDE SEQUENCE [LARGE SCALE GENOMIC DNA]</scope>
    <source>
        <strain evidence="7 8">P</strain>
    </source>
</reference>
<proteinExistence type="predicted"/>
<evidence type="ECO:0000256" key="2">
    <source>
        <dbReference type="ARBA" id="ARBA00022475"/>
    </source>
</evidence>
<dbReference type="RefSeq" id="WP_149567724.1">
    <property type="nucleotide sequence ID" value="NZ_CP035807.1"/>
</dbReference>
<comment type="subcellular location">
    <subcellularLocation>
        <location evidence="1">Cell membrane</location>
    </subcellularLocation>
</comment>
<keyword evidence="3 6" id="KW-0812">Transmembrane</keyword>
<reference evidence="7 8" key="2">
    <citation type="submission" date="2019-09" db="EMBL/GenBank/DDBJ databases">
        <title>Complete Genome Sequence and Methylome Analysis of free living Spirochaetas.</title>
        <authorList>
            <person name="Leshcheva N."/>
            <person name="Mikheeva N."/>
        </authorList>
    </citation>
    <scope>NUCLEOTIDE SEQUENCE [LARGE SCALE GENOMIC DNA]</scope>
    <source>
        <strain evidence="7 8">P</strain>
    </source>
</reference>
<dbReference type="GO" id="GO:0005886">
    <property type="term" value="C:plasma membrane"/>
    <property type="evidence" value="ECO:0007669"/>
    <property type="project" value="UniProtKB-SubCell"/>
</dbReference>
<evidence type="ECO:0000313" key="7">
    <source>
        <dbReference type="EMBL" id="QEN04477.1"/>
    </source>
</evidence>
<evidence type="ECO:0000256" key="4">
    <source>
        <dbReference type="ARBA" id="ARBA00022989"/>
    </source>
</evidence>
<organism evidence="7 8">
    <name type="scientific">Thiospirochaeta perfilievii</name>
    <dbReference type="NCBI Taxonomy" id="252967"/>
    <lineage>
        <taxon>Bacteria</taxon>
        <taxon>Pseudomonadati</taxon>
        <taxon>Spirochaetota</taxon>
        <taxon>Spirochaetia</taxon>
        <taxon>Spirochaetales</taxon>
        <taxon>Spirochaetaceae</taxon>
        <taxon>Thiospirochaeta</taxon>
    </lineage>
</organism>
<dbReference type="Pfam" id="PF04277">
    <property type="entry name" value="OAD_gamma"/>
    <property type="match status" value="1"/>
</dbReference>